<comment type="caution">
    <text evidence="1">The sequence shown here is derived from an EMBL/GenBank/DDBJ whole genome shotgun (WGS) entry which is preliminary data.</text>
</comment>
<dbReference type="InterPro" id="IPR038233">
    <property type="entry name" value="Colicin_D/E5_nuclease"/>
</dbReference>
<gene>
    <name evidence="1" type="ORF">FZ622_11695</name>
</gene>
<protein>
    <submittedName>
        <fullName evidence="1">Uncharacterized protein</fullName>
    </submittedName>
</protein>
<sequence>MSRVSFFQDAKDLSSNIEKKKDKAKSDNATKAAEEASGAKLINSADDVVYNGKSVDKAFGKYGKDFGAYPDGSSSSVKLFEQDVKELINTGVQKSGTWYGKQGTHIYNPTTKQWTFINEEGTFNTAFKLSSEQFNYLIETGVVR</sequence>
<dbReference type="InterPro" id="IPR037178">
    <property type="entry name" value="ColicinD_C_sf"/>
</dbReference>
<dbReference type="GO" id="GO:0004540">
    <property type="term" value="F:RNA nuclease activity"/>
    <property type="evidence" value="ECO:0007669"/>
    <property type="project" value="InterPro"/>
</dbReference>
<proteinExistence type="predicted"/>
<organism evidence="1">
    <name type="scientific">Listeria monocytogenes</name>
    <dbReference type="NCBI Taxonomy" id="1639"/>
    <lineage>
        <taxon>Bacteria</taxon>
        <taxon>Bacillati</taxon>
        <taxon>Bacillota</taxon>
        <taxon>Bacilli</taxon>
        <taxon>Bacillales</taxon>
        <taxon>Listeriaceae</taxon>
        <taxon>Listeria</taxon>
    </lineage>
</organism>
<dbReference type="EMBL" id="AAKCDQ010000003">
    <property type="protein sequence ID" value="ECQ6723567.1"/>
    <property type="molecule type" value="Genomic_DNA"/>
</dbReference>
<dbReference type="SUPFAM" id="SSF102824">
    <property type="entry name" value="Colicin D/E5 nuclease domain"/>
    <property type="match status" value="1"/>
</dbReference>
<evidence type="ECO:0000313" key="1">
    <source>
        <dbReference type="EMBL" id="ECQ6723567.1"/>
    </source>
</evidence>
<reference evidence="1" key="1">
    <citation type="submission" date="2019-08" db="EMBL/GenBank/DDBJ databases">
        <authorList>
            <consortium name="GenomeTrakr network: Whole genome sequencing for foodborne pathogen traceback"/>
        </authorList>
    </citation>
    <scope>NUCLEOTIDE SEQUENCE</scope>
    <source>
        <strain evidence="1">AG19-0288</strain>
    </source>
</reference>
<dbReference type="AlphaFoldDB" id="A0A5Y9DMT5"/>
<accession>A0A5Y9DMT5</accession>
<dbReference type="Gene3D" id="3.10.450.200">
    <property type="match status" value="1"/>
</dbReference>
<name>A0A5Y9DMT5_LISMN</name>